<dbReference type="EMBL" id="PDNC01000148">
    <property type="protein sequence ID" value="PGG97272.1"/>
    <property type="molecule type" value="Genomic_DNA"/>
</dbReference>
<evidence type="ECO:0000256" key="1">
    <source>
        <dbReference type="SAM" id="SignalP"/>
    </source>
</evidence>
<dbReference type="Proteomes" id="UP000224080">
    <property type="component" value="Unassembled WGS sequence"/>
</dbReference>
<evidence type="ECO:0000313" key="2">
    <source>
        <dbReference type="EMBL" id="PGG97272.1"/>
    </source>
</evidence>
<dbReference type="AlphaFoldDB" id="A0A2B7WKX3"/>
<reference evidence="2 3" key="1">
    <citation type="submission" date="2017-10" db="EMBL/GenBank/DDBJ databases">
        <title>Comparative genomics in systemic dimorphic fungi from Ajellomycetaceae.</title>
        <authorList>
            <person name="Munoz J.F."/>
            <person name="Mcewen J.G."/>
            <person name="Clay O.K."/>
            <person name="Cuomo C.A."/>
        </authorList>
    </citation>
    <scope>NUCLEOTIDE SEQUENCE [LARGE SCALE GENOMIC DNA]</scope>
    <source>
        <strain evidence="2 3">UAMH130</strain>
    </source>
</reference>
<keyword evidence="1" id="KW-0732">Signal</keyword>
<comment type="caution">
    <text evidence="2">The sequence shown here is derived from an EMBL/GenBank/DDBJ whole genome shotgun (WGS) entry which is preliminary data.</text>
</comment>
<sequence length="128" mass="14329">MKLTTTLLTAALAALAGGAAAKNYYPVYFQPPNNWIPSERLFPSRIIKQVKAPLHDHVLDEFTEMMKGECDGQDVCTAFSFHNENDPTQGRPMWNGYLYTGGPVTPRDFNRDEDAIRHVADSHAYNLG</sequence>
<keyword evidence="3" id="KW-1185">Reference proteome</keyword>
<accession>A0A2B7WKX3</accession>
<name>A0A2B7WKX3_9EURO</name>
<gene>
    <name evidence="2" type="ORF">GX51_07423</name>
</gene>
<evidence type="ECO:0000313" key="3">
    <source>
        <dbReference type="Proteomes" id="UP000224080"/>
    </source>
</evidence>
<feature type="chain" id="PRO_5013219596" evidence="1">
    <location>
        <begin position="22"/>
        <end position="128"/>
    </location>
</feature>
<organism evidence="2 3">
    <name type="scientific">Blastomyces parvus</name>
    <dbReference type="NCBI Taxonomy" id="2060905"/>
    <lineage>
        <taxon>Eukaryota</taxon>
        <taxon>Fungi</taxon>
        <taxon>Dikarya</taxon>
        <taxon>Ascomycota</taxon>
        <taxon>Pezizomycotina</taxon>
        <taxon>Eurotiomycetes</taxon>
        <taxon>Eurotiomycetidae</taxon>
        <taxon>Onygenales</taxon>
        <taxon>Ajellomycetaceae</taxon>
        <taxon>Blastomyces</taxon>
    </lineage>
</organism>
<feature type="signal peptide" evidence="1">
    <location>
        <begin position="1"/>
        <end position="21"/>
    </location>
</feature>
<protein>
    <submittedName>
        <fullName evidence="2">Uncharacterized protein</fullName>
    </submittedName>
</protein>
<proteinExistence type="predicted"/>